<evidence type="ECO:0000259" key="1">
    <source>
        <dbReference type="Pfam" id="PF02720"/>
    </source>
</evidence>
<protein>
    <submittedName>
        <fullName evidence="2">HNH endonuclease signature motif containing protein</fullName>
    </submittedName>
</protein>
<dbReference type="InterPro" id="IPR003615">
    <property type="entry name" value="HNH_nuc"/>
</dbReference>
<dbReference type="RefSeq" id="WP_344874350.1">
    <property type="nucleotide sequence ID" value="NZ_BAABAL010000007.1"/>
</dbReference>
<dbReference type="CDD" id="cd00085">
    <property type="entry name" value="HNHc"/>
    <property type="match status" value="1"/>
</dbReference>
<organism evidence="2 3">
    <name type="scientific">Allokutzneria multivorans</name>
    <dbReference type="NCBI Taxonomy" id="1142134"/>
    <lineage>
        <taxon>Bacteria</taxon>
        <taxon>Bacillati</taxon>
        <taxon>Actinomycetota</taxon>
        <taxon>Actinomycetes</taxon>
        <taxon>Pseudonocardiales</taxon>
        <taxon>Pseudonocardiaceae</taxon>
        <taxon>Allokutzneria</taxon>
    </lineage>
</organism>
<dbReference type="EMBL" id="BAABAL010000007">
    <property type="protein sequence ID" value="GAA4004215.1"/>
    <property type="molecule type" value="Genomic_DNA"/>
</dbReference>
<keyword evidence="3" id="KW-1185">Reference proteome</keyword>
<evidence type="ECO:0000313" key="3">
    <source>
        <dbReference type="Proteomes" id="UP001501747"/>
    </source>
</evidence>
<keyword evidence="2" id="KW-0255">Endonuclease</keyword>
<proteinExistence type="predicted"/>
<accession>A0ABP7RZD3</accession>
<dbReference type="Pfam" id="PF02720">
    <property type="entry name" value="DUF222"/>
    <property type="match status" value="1"/>
</dbReference>
<reference evidence="3" key="1">
    <citation type="journal article" date="2019" name="Int. J. Syst. Evol. Microbiol.">
        <title>The Global Catalogue of Microorganisms (GCM) 10K type strain sequencing project: providing services to taxonomists for standard genome sequencing and annotation.</title>
        <authorList>
            <consortium name="The Broad Institute Genomics Platform"/>
            <consortium name="The Broad Institute Genome Sequencing Center for Infectious Disease"/>
            <person name="Wu L."/>
            <person name="Ma J."/>
        </authorList>
    </citation>
    <scope>NUCLEOTIDE SEQUENCE [LARGE SCALE GENOMIC DNA]</scope>
    <source>
        <strain evidence="3">JCM 17342</strain>
    </source>
</reference>
<evidence type="ECO:0000313" key="2">
    <source>
        <dbReference type="EMBL" id="GAA4004215.1"/>
    </source>
</evidence>
<dbReference type="GO" id="GO:0004519">
    <property type="term" value="F:endonuclease activity"/>
    <property type="evidence" value="ECO:0007669"/>
    <property type="project" value="UniProtKB-KW"/>
</dbReference>
<sequence>MTLDELLVEVEAKQAALCHAKAELATALITFHVAADDRDYRFVQNEIACALHISRRGADRILSNASELTERPRVLAALSAGLIDESKALLIVDQIRILKEPQTSIAEANLLDYAPTRTYTSIRRRAQTLIHKLDPKAADLRHEEKRKRRLVEKINLDDGMAELRHTMTAHDTAMAFDHIDRIAKSLPKDDRTLDQKRADVARDLLLGLDTPAPQGQTMVYLTMPITALLGLTDDPGMLAGYGPIPTNVAQDIAAGGIWKRILTDPATGMAEEVSDTYRPSPKQRELINARYPRCTAIGCQQPSHRCDLDHCCPFDGTNTTIRNLRPKCRHHHTMKTHSNWRCENREDGTHRWTTPAKRTYDTELEPIAEPAPF</sequence>
<keyword evidence="2" id="KW-0378">Hydrolase</keyword>
<gene>
    <name evidence="2" type="ORF">GCM10022247_26530</name>
</gene>
<feature type="domain" description="DUF222" evidence="1">
    <location>
        <begin position="8"/>
        <end position="290"/>
    </location>
</feature>
<dbReference type="InterPro" id="IPR003870">
    <property type="entry name" value="DUF222"/>
</dbReference>
<dbReference type="Proteomes" id="UP001501747">
    <property type="component" value="Unassembled WGS sequence"/>
</dbReference>
<keyword evidence="2" id="KW-0540">Nuclease</keyword>
<comment type="caution">
    <text evidence="2">The sequence shown here is derived from an EMBL/GenBank/DDBJ whole genome shotgun (WGS) entry which is preliminary data.</text>
</comment>
<name>A0ABP7RZD3_9PSEU</name>